<evidence type="ECO:0000256" key="1">
    <source>
        <dbReference type="SAM" id="Phobius"/>
    </source>
</evidence>
<organism evidence="3 4">
    <name type="scientific">Psychroserpens algicola</name>
    <dbReference type="NCBI Taxonomy" id="1719034"/>
    <lineage>
        <taxon>Bacteria</taxon>
        <taxon>Pseudomonadati</taxon>
        <taxon>Bacteroidota</taxon>
        <taxon>Flavobacteriia</taxon>
        <taxon>Flavobacteriales</taxon>
        <taxon>Flavobacteriaceae</taxon>
        <taxon>Psychroserpens</taxon>
    </lineage>
</organism>
<feature type="transmembrane region" description="Helical" evidence="1">
    <location>
        <begin position="34"/>
        <end position="54"/>
    </location>
</feature>
<keyword evidence="1" id="KW-0812">Transmembrane</keyword>
<dbReference type="InterPro" id="IPR052173">
    <property type="entry name" value="Beta-lactam_resp_regulator"/>
</dbReference>
<evidence type="ECO:0000313" key="3">
    <source>
        <dbReference type="EMBL" id="MCK8481546.1"/>
    </source>
</evidence>
<accession>A0ABT0HB14</accession>
<dbReference type="Gene3D" id="2.170.130.10">
    <property type="entry name" value="TonB-dependent receptor, plug domain"/>
    <property type="match status" value="2"/>
</dbReference>
<dbReference type="InterPro" id="IPR008756">
    <property type="entry name" value="Peptidase_M56"/>
</dbReference>
<comment type="caution">
    <text evidence="3">The sequence shown here is derived from an EMBL/GenBank/DDBJ whole genome shotgun (WGS) entry which is preliminary data.</text>
</comment>
<sequence length="724" mass="82633">MDYLLKSSAVIVIFYLCYQLFLQRDTFFQANRWFFISGLLFAFIIPAIVIPNYIEYTPITSNFEYSYNTENLLLTPTINEAEPFNYLKLAVWLYFAGILFFSGKLILEFLSLRKVLKKSKTTLKSPYKFMETTEPVSPFSFFNRIVYNPAQFQKQELTHIINHEKVHIREWHSIDILIVQLSCVLFWFNPFIWLYKKALQQNLEFIADQKAQHISKCGKSYQTVLLKASVKNHHLAFTNQFYTSLIKKRIVMLHKSKSNKLHQLKFIIVLPVIALFMMSFSIKEIYIESPSETSKTTETSTSEKGITEVTITKDTTDDELKAIQEQLAGEGITFTYKNVKRNSDGQITSIKTDFKGDGQSANYNINGDKGIEAFHFKSDGETFSVGSIKKHKNTFTYETKDGSTKVQGTGANVYVFEDDDEEEDIKSDDNKQEDKIVIYKNAPETKVITKSSSDSNIFITASEEPLFVVDGKVVKKSLFEDIDSDEIRSIDVLKGKTALEYFGDKGKNGVIVMTKKGSNSLFMNNDGDSEVEFRYRNKDVKQPLIIINGKEASEKQLRTLDSNYIMSVEVLKDDKAVKAYGEKGQNGVIVINSKAGDKSKIFTSKNKPILVEREDNSPWTVEVSEIEYVDDDEDIKVIEFVLTKDASDAFLDRQKNALKTHGIDAKFSKVRRNKAGEITSIKITLDDNQGRKSSSSWKEKEQAIPNIVMGKSNNDKLFIRAIGH</sequence>
<proteinExistence type="predicted"/>
<dbReference type="EMBL" id="JALPQF010000013">
    <property type="protein sequence ID" value="MCK8481546.1"/>
    <property type="molecule type" value="Genomic_DNA"/>
</dbReference>
<name>A0ABT0HB14_9FLAO</name>
<gene>
    <name evidence="3" type="ORF">MUY34_13025</name>
</gene>
<dbReference type="RefSeq" id="WP_248413428.1">
    <property type="nucleotide sequence ID" value="NZ_JALPQF010000013.1"/>
</dbReference>
<reference evidence="3" key="1">
    <citation type="submission" date="2022-04" db="EMBL/GenBank/DDBJ databases">
        <authorList>
            <person name="Ren T."/>
        </authorList>
    </citation>
    <scope>NUCLEOTIDE SEQUENCE</scope>
    <source>
        <strain evidence="3">F63249</strain>
    </source>
</reference>
<protein>
    <submittedName>
        <fullName evidence="3">M56 family metallopeptidase</fullName>
    </submittedName>
</protein>
<feature type="transmembrane region" description="Helical" evidence="1">
    <location>
        <begin position="6"/>
        <end position="22"/>
    </location>
</feature>
<keyword evidence="4" id="KW-1185">Reference proteome</keyword>
<dbReference type="Proteomes" id="UP001203687">
    <property type="component" value="Unassembled WGS sequence"/>
</dbReference>
<keyword evidence="1" id="KW-0472">Membrane</keyword>
<feature type="domain" description="Peptidase M56" evidence="2">
    <location>
        <begin position="141"/>
        <end position="253"/>
    </location>
</feature>
<keyword evidence="1" id="KW-1133">Transmembrane helix</keyword>
<evidence type="ECO:0000259" key="2">
    <source>
        <dbReference type="Pfam" id="PF05569"/>
    </source>
</evidence>
<dbReference type="CDD" id="cd07341">
    <property type="entry name" value="M56_BlaR1_MecR1_like"/>
    <property type="match status" value="1"/>
</dbReference>
<evidence type="ECO:0000313" key="4">
    <source>
        <dbReference type="Proteomes" id="UP001203687"/>
    </source>
</evidence>
<dbReference type="PANTHER" id="PTHR34978">
    <property type="entry name" value="POSSIBLE SENSOR-TRANSDUCER PROTEIN BLAR"/>
    <property type="match status" value="1"/>
</dbReference>
<feature type="transmembrane region" description="Helical" evidence="1">
    <location>
        <begin position="89"/>
        <end position="110"/>
    </location>
</feature>
<dbReference type="PANTHER" id="PTHR34978:SF3">
    <property type="entry name" value="SLR0241 PROTEIN"/>
    <property type="match status" value="1"/>
</dbReference>
<dbReference type="InterPro" id="IPR037066">
    <property type="entry name" value="Plug_dom_sf"/>
</dbReference>
<dbReference type="Pfam" id="PF05569">
    <property type="entry name" value="Peptidase_M56"/>
    <property type="match status" value="1"/>
</dbReference>